<feature type="non-terminal residue" evidence="1">
    <location>
        <position position="129"/>
    </location>
</feature>
<name>A0ABQ9W2L7_SAGOE</name>
<dbReference type="EMBL" id="JASSZA010000003">
    <property type="protein sequence ID" value="KAK2115880.1"/>
    <property type="molecule type" value="Genomic_DNA"/>
</dbReference>
<reference evidence="1 2" key="1">
    <citation type="submission" date="2023-05" db="EMBL/GenBank/DDBJ databases">
        <title>B98-5 Cell Line De Novo Hybrid Assembly: An Optical Mapping Approach.</title>
        <authorList>
            <person name="Kananen K."/>
            <person name="Auerbach J.A."/>
            <person name="Kautto E."/>
            <person name="Blachly J.S."/>
        </authorList>
    </citation>
    <scope>NUCLEOTIDE SEQUENCE [LARGE SCALE GENOMIC DNA]</scope>
    <source>
        <strain evidence="1">B95-8</strain>
        <tissue evidence="1">Cell line</tissue>
    </source>
</reference>
<keyword evidence="2" id="KW-1185">Reference proteome</keyword>
<organism evidence="1 2">
    <name type="scientific">Saguinus oedipus</name>
    <name type="common">Cotton-top tamarin</name>
    <name type="synonym">Oedipomidas oedipus</name>
    <dbReference type="NCBI Taxonomy" id="9490"/>
    <lineage>
        <taxon>Eukaryota</taxon>
        <taxon>Metazoa</taxon>
        <taxon>Chordata</taxon>
        <taxon>Craniata</taxon>
        <taxon>Vertebrata</taxon>
        <taxon>Euteleostomi</taxon>
        <taxon>Mammalia</taxon>
        <taxon>Eutheria</taxon>
        <taxon>Euarchontoglires</taxon>
        <taxon>Primates</taxon>
        <taxon>Haplorrhini</taxon>
        <taxon>Platyrrhini</taxon>
        <taxon>Cebidae</taxon>
        <taxon>Callitrichinae</taxon>
        <taxon>Saguinus</taxon>
    </lineage>
</organism>
<protein>
    <submittedName>
        <fullName evidence="1">Uncharacterized protein</fullName>
    </submittedName>
</protein>
<gene>
    <name evidence="1" type="ORF">P7K49_006506</name>
</gene>
<accession>A0ABQ9W2L7</accession>
<evidence type="ECO:0000313" key="2">
    <source>
        <dbReference type="Proteomes" id="UP001266305"/>
    </source>
</evidence>
<sequence length="129" mass="14589">MKDTRVQASFNIPDMERELHAVWKLINTRTVRQELNSESGPVHNLQCEVAGKVYFGSSGINQSVVCPFYTKDEQLGDSTFRMKDNFESKIHLLAYSKLTSPHFTLKLVTCLTPLLCVMNAPQQLLVSNV</sequence>
<proteinExistence type="predicted"/>
<evidence type="ECO:0000313" key="1">
    <source>
        <dbReference type="EMBL" id="KAK2115880.1"/>
    </source>
</evidence>
<comment type="caution">
    <text evidence="1">The sequence shown here is derived from an EMBL/GenBank/DDBJ whole genome shotgun (WGS) entry which is preliminary data.</text>
</comment>
<dbReference type="Proteomes" id="UP001266305">
    <property type="component" value="Unassembled WGS sequence"/>
</dbReference>